<dbReference type="Pfam" id="PF07696">
    <property type="entry name" value="7TMR-DISMED2"/>
    <property type="match status" value="1"/>
</dbReference>
<dbReference type="InterPro" id="IPR011623">
    <property type="entry name" value="7TMR_DISM_rcpt_extracell_dom1"/>
</dbReference>
<proteinExistence type="predicted"/>
<dbReference type="PANTHER" id="PTHR46663">
    <property type="entry name" value="DIGUANYLATE CYCLASE DGCT-RELATED"/>
    <property type="match status" value="1"/>
</dbReference>
<evidence type="ECO:0000256" key="1">
    <source>
        <dbReference type="SAM" id="Phobius"/>
    </source>
</evidence>
<dbReference type="Gene3D" id="3.30.70.270">
    <property type="match status" value="1"/>
</dbReference>
<dbReference type="eggNOG" id="COG2199">
    <property type="taxonomic scope" value="Bacteria"/>
</dbReference>
<feature type="transmembrane region" description="Helical" evidence="1">
    <location>
        <begin position="279"/>
        <end position="297"/>
    </location>
</feature>
<dbReference type="SUPFAM" id="SSF55073">
    <property type="entry name" value="Nucleotide cyclase"/>
    <property type="match status" value="1"/>
</dbReference>
<name>A1TUV7_PARC0</name>
<dbReference type="InterPro" id="IPR029787">
    <property type="entry name" value="Nucleotide_cyclase"/>
</dbReference>
<feature type="transmembrane region" description="Helical" evidence="1">
    <location>
        <begin position="56"/>
        <end position="76"/>
    </location>
</feature>
<feature type="domain" description="GGDEF" evidence="2">
    <location>
        <begin position="500"/>
        <end position="637"/>
    </location>
</feature>
<organism evidence="3 4">
    <name type="scientific">Paracidovorax citrulli (strain AAC00-1)</name>
    <name type="common">Acidovorax citrulli</name>
    <dbReference type="NCBI Taxonomy" id="397945"/>
    <lineage>
        <taxon>Bacteria</taxon>
        <taxon>Pseudomonadati</taxon>
        <taxon>Pseudomonadota</taxon>
        <taxon>Betaproteobacteria</taxon>
        <taxon>Burkholderiales</taxon>
        <taxon>Comamonadaceae</taxon>
        <taxon>Paracidovorax</taxon>
    </lineage>
</organism>
<feature type="transmembrane region" description="Helical" evidence="1">
    <location>
        <begin position="303"/>
        <end position="324"/>
    </location>
</feature>
<feature type="transmembrane region" description="Helical" evidence="1">
    <location>
        <begin position="255"/>
        <end position="272"/>
    </location>
</feature>
<dbReference type="EMBL" id="CP000512">
    <property type="protein sequence ID" value="ABM34745.1"/>
    <property type="molecule type" value="Genomic_DNA"/>
</dbReference>
<sequence>MPRINAMRRRAACGTIRRCLFLSSPRPCRGPCARPLRPVPVFPSARLLLLRTAARCGGALAAALAWLCMVLVAPAAQAAAVEPAGLAAREGGISLVPHMEVLEDPGRRLGIGDILAPENAARFAHPDDPLRGAEADRVLWFRVQLRLADPADALREWLLVVPTVSTHDLRFYGPYGPDGRALAPPVVTGMRHPWATRPAGSEQMAWRFRLPDERTYTAYFRVESTFARFYAARAWDLADYLQATQDKRMFDGACYGLLLGLLAFSLAMLLVFREGIYAWYSLSCACALLALASLNGHTLRYPFAHWPAAAGLFYTLAPPLWAMSKLLFGRSLLRLSHYAPRIDRLVLALVAALGAATVYGLSGPHPLWLFRAVQASVMVSTVVLAAGALIAMRRRYWPAVLYSAGVLLLLLGICAIIVASWGWVAWTPGQMDLTQAALVAETVIFAAAMASRLRMLRMSEQALGRRTRELVEVLGTDALTGAANRAGLAGRAGAALEAGEPFTLMLLDLDGFKAVNDTYGHAAGDAVLVALVQRLRALLREGDLIARLGGDEFAVLLAGSPPRTALADKARAMAHAVAVPLGFEGRNLSVGLSVGIASHPGDGQTLESLLRAADAAMYASKRRGPQAGAECFAFASDLPPAP</sequence>
<dbReference type="HOGENOM" id="CLU_000445_105_4_4"/>
<dbReference type="SMART" id="SM00267">
    <property type="entry name" value="GGDEF"/>
    <property type="match status" value="1"/>
</dbReference>
<feature type="transmembrane region" description="Helical" evidence="1">
    <location>
        <begin position="436"/>
        <end position="456"/>
    </location>
</feature>
<dbReference type="Proteomes" id="UP000002596">
    <property type="component" value="Chromosome"/>
</dbReference>
<accession>A1TUV7</accession>
<dbReference type="NCBIfam" id="TIGR00254">
    <property type="entry name" value="GGDEF"/>
    <property type="match status" value="1"/>
</dbReference>
<reference evidence="3 4" key="1">
    <citation type="submission" date="2006-12" db="EMBL/GenBank/DDBJ databases">
        <title>Complete sequence of Acidovorax avenae subsp. citrulli AAC00-1.</title>
        <authorList>
            <consortium name="US DOE Joint Genome Institute"/>
            <person name="Copeland A."/>
            <person name="Lucas S."/>
            <person name="Lapidus A."/>
            <person name="Barry K."/>
            <person name="Detter J.C."/>
            <person name="Glavina del Rio T."/>
            <person name="Dalin E."/>
            <person name="Tice H."/>
            <person name="Pitluck S."/>
            <person name="Kiss H."/>
            <person name="Brettin T."/>
            <person name="Bruce D."/>
            <person name="Han C."/>
            <person name="Tapia R."/>
            <person name="Gilna P."/>
            <person name="Schmutz J."/>
            <person name="Larimer F."/>
            <person name="Land M."/>
            <person name="Hauser L."/>
            <person name="Kyrpides N."/>
            <person name="Kim E."/>
            <person name="Stahl D."/>
            <person name="Richardson P."/>
        </authorList>
    </citation>
    <scope>NUCLEOTIDE SEQUENCE [LARGE SCALE GENOMIC DNA]</scope>
    <source>
        <strain evidence="3 4">AAC00-1</strain>
    </source>
</reference>
<evidence type="ECO:0000313" key="3">
    <source>
        <dbReference type="EMBL" id="ABM34745.1"/>
    </source>
</evidence>
<dbReference type="CDD" id="cd01949">
    <property type="entry name" value="GGDEF"/>
    <property type="match status" value="1"/>
</dbReference>
<dbReference type="Pfam" id="PF07695">
    <property type="entry name" value="7TMR-DISM_7TM"/>
    <property type="match status" value="1"/>
</dbReference>
<dbReference type="PANTHER" id="PTHR46663:SF2">
    <property type="entry name" value="GGDEF DOMAIN-CONTAINING PROTEIN"/>
    <property type="match status" value="1"/>
</dbReference>
<keyword evidence="1" id="KW-0472">Membrane</keyword>
<dbReference type="InterPro" id="IPR043128">
    <property type="entry name" value="Rev_trsase/Diguanyl_cyclase"/>
</dbReference>
<dbReference type="Pfam" id="PF00990">
    <property type="entry name" value="GGDEF"/>
    <property type="match status" value="1"/>
</dbReference>
<keyword evidence="1" id="KW-1133">Transmembrane helix</keyword>
<dbReference type="STRING" id="397945.Aave_4205"/>
<keyword evidence="1" id="KW-0812">Transmembrane</keyword>
<feature type="transmembrane region" description="Helical" evidence="1">
    <location>
        <begin position="368"/>
        <end position="392"/>
    </location>
</feature>
<gene>
    <name evidence="3" type="ordered locus">Aave_4205</name>
</gene>
<dbReference type="Gene3D" id="2.60.40.2380">
    <property type="match status" value="1"/>
</dbReference>
<feature type="transmembrane region" description="Helical" evidence="1">
    <location>
        <begin position="399"/>
        <end position="424"/>
    </location>
</feature>
<evidence type="ECO:0000313" key="4">
    <source>
        <dbReference type="Proteomes" id="UP000002596"/>
    </source>
</evidence>
<dbReference type="KEGG" id="aav:Aave_4205"/>
<dbReference type="AlphaFoldDB" id="A1TUV7"/>
<protein>
    <submittedName>
        <fullName evidence="3">7TM domain sensor diguanylate cyclase</fullName>
    </submittedName>
</protein>
<feature type="transmembrane region" description="Helical" evidence="1">
    <location>
        <begin position="345"/>
        <end position="362"/>
    </location>
</feature>
<dbReference type="InterPro" id="IPR011622">
    <property type="entry name" value="7TMR_DISM_rcpt_extracell_dom2"/>
</dbReference>
<evidence type="ECO:0000259" key="2">
    <source>
        <dbReference type="PROSITE" id="PS50887"/>
    </source>
</evidence>
<dbReference type="PROSITE" id="PS50887">
    <property type="entry name" value="GGDEF"/>
    <property type="match status" value="1"/>
</dbReference>
<dbReference type="InterPro" id="IPR000160">
    <property type="entry name" value="GGDEF_dom"/>
</dbReference>
<dbReference type="InterPro" id="IPR052163">
    <property type="entry name" value="DGC-Regulatory_Protein"/>
</dbReference>